<evidence type="ECO:0000313" key="2">
    <source>
        <dbReference type="Proteomes" id="UP000011058"/>
    </source>
</evidence>
<dbReference type="OrthoDB" id="964930at2"/>
<dbReference type="STRING" id="1166018.FAES_1329"/>
<dbReference type="PATRIC" id="fig|1166018.3.peg.3059"/>
<dbReference type="AlphaFoldDB" id="I0K5D6"/>
<dbReference type="EMBL" id="HE796683">
    <property type="protein sequence ID" value="CCG99339.1"/>
    <property type="molecule type" value="Genomic_DNA"/>
</dbReference>
<dbReference type="RefSeq" id="WP_015330438.1">
    <property type="nucleotide sequence ID" value="NC_020054.1"/>
</dbReference>
<dbReference type="Gene3D" id="3.40.50.720">
    <property type="entry name" value="NAD(P)-binding Rossmann-like Domain"/>
    <property type="match status" value="1"/>
</dbReference>
<dbReference type="KEGG" id="fae:FAES_1329"/>
<evidence type="ECO:0008006" key="3">
    <source>
        <dbReference type="Google" id="ProtNLM"/>
    </source>
</evidence>
<protein>
    <recommendedName>
        <fullName evidence="3">Bacteriocin biosynthesis cyclodehydratase domain-containing protein</fullName>
    </recommendedName>
</protein>
<evidence type="ECO:0000313" key="1">
    <source>
        <dbReference type="EMBL" id="CCG99339.1"/>
    </source>
</evidence>
<proteinExistence type="predicted"/>
<keyword evidence="2" id="KW-1185">Reference proteome</keyword>
<gene>
    <name evidence="1" type="ORF">FAES_1329</name>
</gene>
<name>I0K5D6_9BACT</name>
<organism evidence="1 2">
    <name type="scientific">Fibrella aestuarina BUZ 2</name>
    <dbReference type="NCBI Taxonomy" id="1166018"/>
    <lineage>
        <taxon>Bacteria</taxon>
        <taxon>Pseudomonadati</taxon>
        <taxon>Bacteroidota</taxon>
        <taxon>Cytophagia</taxon>
        <taxon>Cytophagales</taxon>
        <taxon>Spirosomataceae</taxon>
        <taxon>Fibrella</taxon>
    </lineage>
</organism>
<dbReference type="HOGENOM" id="CLU_929829_0_0_10"/>
<reference evidence="1 2" key="1">
    <citation type="journal article" date="2012" name="J. Bacteriol.">
        <title>Genome Sequence of Fibrella aestuarina BUZ 2T, a Filamentous Marine Bacterium.</title>
        <authorList>
            <person name="Filippini M."/>
            <person name="Qi W."/>
            <person name="Blom J."/>
            <person name="Goesmann A."/>
            <person name="Smits T.H."/>
            <person name="Bagheri H.C."/>
        </authorList>
    </citation>
    <scope>NUCLEOTIDE SEQUENCE [LARGE SCALE GENOMIC DNA]</scope>
    <source>
        <strain evidence="2">BUZ 2T</strain>
    </source>
</reference>
<sequence>MSKLLIDDVAIFESNEGIYISRGDHALVNVKGHDVPLVLNVIRAFRENDSMDEVYYDLMQKYGIDESRYHRIVNWLLNNRILRQERPARTNTYRLTVIGSFNSAEQVTDKLLSQLDGADAHFTLQQFIDIRQPFVPTSLDADTDLVVVFSPLFEQFDRFKQINEALYRQQLRYLHVGIDESGYTLGPLVLPALKAPCLKCYAQRKIVNMADPDQYLKFTALTNVEKLTAMSLPAMRHFDLLAKHVQLVVTDYLRLGHSEFLGKSVVVDLVGSQMHTSKVLKVPTCSVCGSADNVFAPFH</sequence>
<accession>I0K5D6</accession>
<dbReference type="Proteomes" id="UP000011058">
    <property type="component" value="Chromosome"/>
</dbReference>